<sequence length="198" mass="22292">MIYLEIIVALILAAAFVKFYSHKKNTDYQTELLAHHIDKSEEMKRTLAMGLYMRFRKESEDEKNLSSSYLKQDPIMFESFVAEIIERAKGGSTWVSPPVGDFGVDFEHTTEDGLYLGQVKCYRGDLPFEAIALIHSNMVKRGAVGGYVITTGAFTPGAREYALGLDVELIEGVQLVELWLKGLENAEEEIKDIIPSYV</sequence>
<dbReference type="SUPFAM" id="SSF52980">
    <property type="entry name" value="Restriction endonuclease-like"/>
    <property type="match status" value="1"/>
</dbReference>
<feature type="domain" description="Restriction endonuclease type IV Mrr" evidence="1">
    <location>
        <begin position="71"/>
        <end position="178"/>
    </location>
</feature>
<dbReference type="PANTHER" id="PTHR30015:SF7">
    <property type="entry name" value="TYPE IV METHYL-DIRECTED RESTRICTION ENZYME ECOKMRR"/>
    <property type="match status" value="1"/>
</dbReference>
<dbReference type="Gene3D" id="3.40.1350.10">
    <property type="match status" value="1"/>
</dbReference>
<keyword evidence="2" id="KW-0540">Nuclease</keyword>
<dbReference type="PANTHER" id="PTHR30015">
    <property type="entry name" value="MRR RESTRICTION SYSTEM PROTEIN"/>
    <property type="match status" value="1"/>
</dbReference>
<evidence type="ECO:0000313" key="3">
    <source>
        <dbReference type="Proteomes" id="UP000324269"/>
    </source>
</evidence>
<comment type="caution">
    <text evidence="2">The sequence shown here is derived from an EMBL/GenBank/DDBJ whole genome shotgun (WGS) entry which is preliminary data.</text>
</comment>
<dbReference type="InterPro" id="IPR052906">
    <property type="entry name" value="Type_IV_Methyl-Rstrct_Enzyme"/>
</dbReference>
<dbReference type="Pfam" id="PF04471">
    <property type="entry name" value="Mrr_cat"/>
    <property type="match status" value="1"/>
</dbReference>
<gene>
    <name evidence="2" type="ORF">FZC85_20115</name>
</gene>
<dbReference type="GO" id="GO:0015666">
    <property type="term" value="F:restriction endodeoxyribonuclease activity"/>
    <property type="evidence" value="ECO:0007669"/>
    <property type="project" value="TreeGrafter"/>
</dbReference>
<dbReference type="Proteomes" id="UP000324269">
    <property type="component" value="Unassembled WGS sequence"/>
</dbReference>
<dbReference type="GO" id="GO:0003677">
    <property type="term" value="F:DNA binding"/>
    <property type="evidence" value="ECO:0007669"/>
    <property type="project" value="InterPro"/>
</dbReference>
<keyword evidence="2" id="KW-0378">Hydrolase</keyword>
<evidence type="ECO:0000259" key="1">
    <source>
        <dbReference type="Pfam" id="PF04471"/>
    </source>
</evidence>
<keyword evidence="2" id="KW-0255">Endonuclease</keyword>
<evidence type="ECO:0000313" key="2">
    <source>
        <dbReference type="EMBL" id="TYS81180.1"/>
    </source>
</evidence>
<name>A0A5D4U1W7_9BACI</name>
<proteinExistence type="predicted"/>
<dbReference type="AlphaFoldDB" id="A0A5D4U1W7"/>
<accession>A0A5D4U1W7</accession>
<dbReference type="InterPro" id="IPR011335">
    <property type="entry name" value="Restrct_endonuc-II-like"/>
</dbReference>
<protein>
    <submittedName>
        <fullName evidence="2">Restriction endonuclease</fullName>
    </submittedName>
</protein>
<dbReference type="EMBL" id="VTEZ01000008">
    <property type="protein sequence ID" value="TYS81180.1"/>
    <property type="molecule type" value="Genomic_DNA"/>
</dbReference>
<dbReference type="GO" id="GO:0009307">
    <property type="term" value="P:DNA restriction-modification system"/>
    <property type="evidence" value="ECO:0007669"/>
    <property type="project" value="InterPro"/>
</dbReference>
<reference evidence="2 3" key="1">
    <citation type="submission" date="2019-08" db="EMBL/GenBank/DDBJ databases">
        <title>Bacillus genomes from the desert of Cuatro Cienegas, Coahuila.</title>
        <authorList>
            <person name="Olmedo-Alvarez G."/>
        </authorList>
    </citation>
    <scope>NUCLEOTIDE SEQUENCE [LARGE SCALE GENOMIC DNA]</scope>
    <source>
        <strain evidence="2 3">CH87b_3T</strain>
    </source>
</reference>
<organism evidence="2 3">
    <name type="scientific">Rossellomorea aquimaris</name>
    <dbReference type="NCBI Taxonomy" id="189382"/>
    <lineage>
        <taxon>Bacteria</taxon>
        <taxon>Bacillati</taxon>
        <taxon>Bacillota</taxon>
        <taxon>Bacilli</taxon>
        <taxon>Bacillales</taxon>
        <taxon>Bacillaceae</taxon>
        <taxon>Rossellomorea</taxon>
    </lineage>
</organism>
<dbReference type="InterPro" id="IPR007560">
    <property type="entry name" value="Restrct_endonuc_IV_Mrr"/>
</dbReference>
<dbReference type="OrthoDB" id="9803736at2"/>
<dbReference type="InterPro" id="IPR011856">
    <property type="entry name" value="tRNA_endonuc-like_dom_sf"/>
</dbReference>